<dbReference type="GO" id="GO:0015420">
    <property type="term" value="F:ABC-type vitamin B12 transporter activity"/>
    <property type="evidence" value="ECO:0007669"/>
    <property type="project" value="UniProtKB-UniRule"/>
</dbReference>
<feature type="transmembrane region" description="Helical" evidence="9">
    <location>
        <begin position="158"/>
        <end position="176"/>
    </location>
</feature>
<feature type="transmembrane region" description="Helical" evidence="9">
    <location>
        <begin position="209"/>
        <end position="229"/>
    </location>
</feature>
<sequence>MEILLMAVLGFGLDLILGDPHWLYHPVRLIGLGISGGEKLLRKIFPKTPKGELAAGAVLAVCIPLLSFAVPFLLLWLAGLVHPWLRIALGAIFCYQILATKSLRDESMRVSKELDKGDLQGARKYLSWIVGRDTERLEEPGIVKAAVETVAENASDGVIAPLFYMMIGGPALGFLYKGVNTLDSMVGYKNDKYLYFGRVSAKVDDVFNFIPAILSAWLMIAASAILPGFDAKNAARIYKRDHKNHASPNSARTESVCAGALRVQLAGDAYYFGKLVKKPTIGDDLRPIERADVRRANRLMYMTAVLALVVFGAVRLGVWLLVF</sequence>
<evidence type="ECO:0000256" key="4">
    <source>
        <dbReference type="ARBA" id="ARBA00022475"/>
    </source>
</evidence>
<comment type="caution">
    <text evidence="10">The sequence shown here is derived from an EMBL/GenBank/DDBJ whole genome shotgun (WGS) entry which is preliminary data.</text>
</comment>
<evidence type="ECO:0000313" key="11">
    <source>
        <dbReference type="Proteomes" id="UP000824002"/>
    </source>
</evidence>
<comment type="function">
    <text evidence="9">Converts cobyric acid to cobinamide by the addition of aminopropanol on the F carboxylic group.</text>
</comment>
<comment type="pathway">
    <text evidence="2 9">Cofactor biosynthesis; adenosylcobalamin biosynthesis.</text>
</comment>
<dbReference type="PANTHER" id="PTHR34308:SF1">
    <property type="entry name" value="COBALAMIN BIOSYNTHESIS PROTEIN CBIB"/>
    <property type="match status" value="1"/>
</dbReference>
<feature type="transmembrane region" description="Helical" evidence="9">
    <location>
        <begin position="84"/>
        <end position="103"/>
    </location>
</feature>
<evidence type="ECO:0000256" key="7">
    <source>
        <dbReference type="ARBA" id="ARBA00022989"/>
    </source>
</evidence>
<evidence type="ECO:0000313" key="10">
    <source>
        <dbReference type="EMBL" id="HIS75821.1"/>
    </source>
</evidence>
<dbReference type="Proteomes" id="UP000824002">
    <property type="component" value="Unassembled WGS sequence"/>
</dbReference>
<dbReference type="GO" id="GO:0048472">
    <property type="term" value="F:threonine-phosphate decarboxylase activity"/>
    <property type="evidence" value="ECO:0007669"/>
    <property type="project" value="InterPro"/>
</dbReference>
<comment type="similarity">
    <text evidence="3 9">Belongs to the CobD/CbiB family.</text>
</comment>
<feature type="transmembrane region" description="Helical" evidence="9">
    <location>
        <begin position="299"/>
        <end position="322"/>
    </location>
</feature>
<evidence type="ECO:0000256" key="1">
    <source>
        <dbReference type="ARBA" id="ARBA00004651"/>
    </source>
</evidence>
<accession>A0A9D1FL61</accession>
<comment type="subcellular location">
    <subcellularLocation>
        <location evidence="1 9">Cell membrane</location>
        <topology evidence="1 9">Multi-pass membrane protein</topology>
    </subcellularLocation>
</comment>
<keyword evidence="7 9" id="KW-1133">Transmembrane helix</keyword>
<proteinExistence type="inferred from homology"/>
<protein>
    <recommendedName>
        <fullName evidence="9">Cobalamin biosynthesis protein CobD</fullName>
    </recommendedName>
</protein>
<dbReference type="AlphaFoldDB" id="A0A9D1FL61"/>
<dbReference type="NCBIfam" id="TIGR00380">
    <property type="entry name" value="cobal_cbiB"/>
    <property type="match status" value="1"/>
</dbReference>
<dbReference type="HAMAP" id="MF_00024">
    <property type="entry name" value="CobD_CbiB"/>
    <property type="match status" value="1"/>
</dbReference>
<dbReference type="PANTHER" id="PTHR34308">
    <property type="entry name" value="COBALAMIN BIOSYNTHESIS PROTEIN CBIB"/>
    <property type="match status" value="1"/>
</dbReference>
<evidence type="ECO:0000256" key="9">
    <source>
        <dbReference type="HAMAP-Rule" id="MF_00024"/>
    </source>
</evidence>
<organism evidence="10 11">
    <name type="scientific">Candidatus Merdivicinus excrementipullorum</name>
    <dbReference type="NCBI Taxonomy" id="2840867"/>
    <lineage>
        <taxon>Bacteria</taxon>
        <taxon>Bacillati</taxon>
        <taxon>Bacillota</taxon>
        <taxon>Clostridia</taxon>
        <taxon>Eubacteriales</taxon>
        <taxon>Oscillospiraceae</taxon>
        <taxon>Oscillospiraceae incertae sedis</taxon>
        <taxon>Candidatus Merdivicinus</taxon>
    </lineage>
</organism>
<keyword evidence="6 9" id="KW-0812">Transmembrane</keyword>
<dbReference type="InterPro" id="IPR004485">
    <property type="entry name" value="Cobalamin_biosynth_CobD/CbiB"/>
</dbReference>
<evidence type="ECO:0000256" key="5">
    <source>
        <dbReference type="ARBA" id="ARBA00022573"/>
    </source>
</evidence>
<dbReference type="Pfam" id="PF03186">
    <property type="entry name" value="CobD_Cbib"/>
    <property type="match status" value="1"/>
</dbReference>
<reference evidence="10" key="2">
    <citation type="journal article" date="2021" name="PeerJ">
        <title>Extensive microbial diversity within the chicken gut microbiome revealed by metagenomics and culture.</title>
        <authorList>
            <person name="Gilroy R."/>
            <person name="Ravi A."/>
            <person name="Getino M."/>
            <person name="Pursley I."/>
            <person name="Horton D.L."/>
            <person name="Alikhan N.F."/>
            <person name="Baker D."/>
            <person name="Gharbi K."/>
            <person name="Hall N."/>
            <person name="Watson M."/>
            <person name="Adriaenssens E.M."/>
            <person name="Foster-Nyarko E."/>
            <person name="Jarju S."/>
            <person name="Secka A."/>
            <person name="Antonio M."/>
            <person name="Oren A."/>
            <person name="Chaudhuri R.R."/>
            <person name="La Ragione R."/>
            <person name="Hildebrand F."/>
            <person name="Pallen M.J."/>
        </authorList>
    </citation>
    <scope>NUCLEOTIDE SEQUENCE</scope>
    <source>
        <strain evidence="10">CHK199-13235</strain>
    </source>
</reference>
<reference evidence="10" key="1">
    <citation type="submission" date="2020-10" db="EMBL/GenBank/DDBJ databases">
        <authorList>
            <person name="Gilroy R."/>
        </authorList>
    </citation>
    <scope>NUCLEOTIDE SEQUENCE</scope>
    <source>
        <strain evidence="10">CHK199-13235</strain>
    </source>
</reference>
<keyword evidence="4 9" id="KW-1003">Cell membrane</keyword>
<evidence type="ECO:0000256" key="2">
    <source>
        <dbReference type="ARBA" id="ARBA00004953"/>
    </source>
</evidence>
<gene>
    <name evidence="9 10" type="primary">cobD</name>
    <name evidence="10" type="ORF">IAB51_03325</name>
</gene>
<keyword evidence="8 9" id="KW-0472">Membrane</keyword>
<evidence type="ECO:0000256" key="6">
    <source>
        <dbReference type="ARBA" id="ARBA00022692"/>
    </source>
</evidence>
<feature type="transmembrane region" description="Helical" evidence="9">
    <location>
        <begin position="53"/>
        <end position="78"/>
    </location>
</feature>
<keyword evidence="5 9" id="KW-0169">Cobalamin biosynthesis</keyword>
<evidence type="ECO:0000256" key="3">
    <source>
        <dbReference type="ARBA" id="ARBA00006263"/>
    </source>
</evidence>
<evidence type="ECO:0000256" key="8">
    <source>
        <dbReference type="ARBA" id="ARBA00023136"/>
    </source>
</evidence>
<dbReference type="GO" id="GO:0005886">
    <property type="term" value="C:plasma membrane"/>
    <property type="evidence" value="ECO:0007669"/>
    <property type="project" value="UniProtKB-SubCell"/>
</dbReference>
<dbReference type="EMBL" id="DVJP01000026">
    <property type="protein sequence ID" value="HIS75821.1"/>
    <property type="molecule type" value="Genomic_DNA"/>
</dbReference>
<name>A0A9D1FL61_9FIRM</name>
<dbReference type="GO" id="GO:0009236">
    <property type="term" value="P:cobalamin biosynthetic process"/>
    <property type="evidence" value="ECO:0007669"/>
    <property type="project" value="UniProtKB-UniRule"/>
</dbReference>